<proteinExistence type="predicted"/>
<dbReference type="EMBL" id="SACQ01000004">
    <property type="protein sequence ID" value="RVU30840.1"/>
    <property type="molecule type" value="Genomic_DNA"/>
</dbReference>
<reference evidence="2 3" key="1">
    <citation type="submission" date="2019-01" db="EMBL/GenBank/DDBJ databases">
        <authorList>
            <person name="Chen W.-M."/>
        </authorList>
    </citation>
    <scope>NUCLEOTIDE SEQUENCE [LARGE SCALE GENOMIC DNA]</scope>
    <source>
        <strain evidence="2 3">HPM-16</strain>
    </source>
</reference>
<sequence length="246" mass="27842">MPGKEIHRSYDHFGAVRVHDDGQKRYLSFGAVDEQSCVLKSEPMVPQHEYTRIMLLVLLWSKPKRVLSLGLGAGALNTCLHHALPAAKQEAVEIRPAVVEAAYRYFQLPRGKRLVVHTQDAVAFVEADLSQRYDVIFSDIYEESGVNEDQLSHAYIEGCLDKLKPQGWLVLNCWREHQSEALLSYLQNRCPDVRSCITQSGNWVVFAGLSKTIETQKGLQVAAKALTPQLGFSLQGYLRKLQFHRH</sequence>
<dbReference type="CDD" id="cd02440">
    <property type="entry name" value="AdoMet_MTases"/>
    <property type="match status" value="1"/>
</dbReference>
<dbReference type="InterPro" id="IPR029063">
    <property type="entry name" value="SAM-dependent_MTases_sf"/>
</dbReference>
<dbReference type="GO" id="GO:0006596">
    <property type="term" value="P:polyamine biosynthetic process"/>
    <property type="evidence" value="ECO:0007669"/>
    <property type="project" value="UniProtKB-KW"/>
</dbReference>
<organism evidence="2 3">
    <name type="scientific">Neptunomonas marina</name>
    <dbReference type="NCBI Taxonomy" id="1815562"/>
    <lineage>
        <taxon>Bacteria</taxon>
        <taxon>Pseudomonadati</taxon>
        <taxon>Pseudomonadota</taxon>
        <taxon>Gammaproteobacteria</taxon>
        <taxon>Oceanospirillales</taxon>
        <taxon>Oceanospirillaceae</taxon>
        <taxon>Neptunomonas</taxon>
    </lineage>
</organism>
<dbReference type="NCBIfam" id="NF037959">
    <property type="entry name" value="MFS_SpdSyn"/>
    <property type="match status" value="1"/>
</dbReference>
<keyword evidence="1" id="KW-0620">Polyamine biosynthesis</keyword>
<evidence type="ECO:0000313" key="2">
    <source>
        <dbReference type="EMBL" id="RVU30840.1"/>
    </source>
</evidence>
<keyword evidence="3" id="KW-1185">Reference proteome</keyword>
<dbReference type="AlphaFoldDB" id="A0A437Q8K7"/>
<dbReference type="SUPFAM" id="SSF53335">
    <property type="entry name" value="S-adenosyl-L-methionine-dependent methyltransferases"/>
    <property type="match status" value="1"/>
</dbReference>
<dbReference type="Gene3D" id="3.40.50.150">
    <property type="entry name" value="Vaccinia Virus protein VP39"/>
    <property type="match status" value="1"/>
</dbReference>
<name>A0A437Q8K7_9GAMM</name>
<dbReference type="PANTHER" id="PTHR43317:SF1">
    <property type="entry name" value="THERMOSPERMINE SYNTHASE ACAULIS5"/>
    <property type="match status" value="1"/>
</dbReference>
<protein>
    <submittedName>
        <fullName evidence="2">Spermine synthase</fullName>
    </submittedName>
</protein>
<dbReference type="Proteomes" id="UP000282818">
    <property type="component" value="Unassembled WGS sequence"/>
</dbReference>
<dbReference type="PANTHER" id="PTHR43317">
    <property type="entry name" value="THERMOSPERMINE SYNTHASE ACAULIS5"/>
    <property type="match status" value="1"/>
</dbReference>
<comment type="caution">
    <text evidence="2">The sequence shown here is derived from an EMBL/GenBank/DDBJ whole genome shotgun (WGS) entry which is preliminary data.</text>
</comment>
<gene>
    <name evidence="2" type="ORF">EOE65_10875</name>
</gene>
<evidence type="ECO:0000256" key="1">
    <source>
        <dbReference type="ARBA" id="ARBA00023115"/>
    </source>
</evidence>
<dbReference type="Pfam" id="PF01564">
    <property type="entry name" value="Spermine_synth"/>
    <property type="match status" value="1"/>
</dbReference>
<evidence type="ECO:0000313" key="3">
    <source>
        <dbReference type="Proteomes" id="UP000282818"/>
    </source>
</evidence>
<accession>A0A437Q8K7</accession>